<accession>A0A8J7S433</accession>
<dbReference type="Pfam" id="PF19879">
    <property type="entry name" value="DUF6352"/>
    <property type="match status" value="1"/>
</dbReference>
<name>A0A8J7S433_9PROT</name>
<proteinExistence type="predicted"/>
<evidence type="ECO:0000313" key="1">
    <source>
        <dbReference type="EMBL" id="MBP5856389.1"/>
    </source>
</evidence>
<dbReference type="Proteomes" id="UP000672602">
    <property type="component" value="Unassembled WGS sequence"/>
</dbReference>
<dbReference type="InterPro" id="IPR045932">
    <property type="entry name" value="DUF6352"/>
</dbReference>
<dbReference type="AlphaFoldDB" id="A0A8J7S433"/>
<keyword evidence="2" id="KW-1185">Reference proteome</keyword>
<protein>
    <submittedName>
        <fullName evidence="1">Uncharacterized protein</fullName>
    </submittedName>
</protein>
<sequence length="336" mass="37658">MPDFWVTAGHGLLRRGEDGRHTVTDAFLRAYFERPEIRPQPESGPAERALHQSLLDDPRRPVGAGDIARIEDSDGRENYRILLPFRDLLVEAGSLEAAYRRLVTESPFPLPQLFLDQIVHAILRGILDGTDNPLQARAGEIFFRPQRITVQDGQILAGDAETVERLSTTGGFGDIGRMLKESNAPMNAVDMDVLSEEHGADYWARSDRFDMVLDLTFARPGLDALCRVMEKWIAHFLALETRIHPVQSISDERWVWHSGLDTESSALLNALYRGEPVAEARQGRLLSLFRMEIKDEASVIARVRGRPVYLGLAMSADNTVRMKPQNLLVNLPVEGA</sequence>
<reference evidence="1" key="1">
    <citation type="submission" date="2021-04" db="EMBL/GenBank/DDBJ databases">
        <authorList>
            <person name="Zhang D.-C."/>
        </authorList>
    </citation>
    <scope>NUCLEOTIDE SEQUENCE</scope>
    <source>
        <strain evidence="1">CGMCC 1.15697</strain>
    </source>
</reference>
<organism evidence="1 2">
    <name type="scientific">Marivibrio halodurans</name>
    <dbReference type="NCBI Taxonomy" id="2039722"/>
    <lineage>
        <taxon>Bacteria</taxon>
        <taxon>Pseudomonadati</taxon>
        <taxon>Pseudomonadota</taxon>
        <taxon>Alphaproteobacteria</taxon>
        <taxon>Rhodospirillales</taxon>
        <taxon>Rhodospirillaceae</taxon>
        <taxon>Marivibrio</taxon>
    </lineage>
</organism>
<gene>
    <name evidence="1" type="ORF">KAJ83_05180</name>
</gene>
<comment type="caution">
    <text evidence="1">The sequence shown here is derived from an EMBL/GenBank/DDBJ whole genome shotgun (WGS) entry which is preliminary data.</text>
</comment>
<evidence type="ECO:0000313" key="2">
    <source>
        <dbReference type="Proteomes" id="UP000672602"/>
    </source>
</evidence>
<dbReference type="EMBL" id="JAGMWN010000002">
    <property type="protein sequence ID" value="MBP5856389.1"/>
    <property type="molecule type" value="Genomic_DNA"/>
</dbReference>